<evidence type="ECO:0000313" key="2">
    <source>
        <dbReference type="Proteomes" id="UP000000238"/>
    </source>
</evidence>
<organism evidence="1 2">
    <name type="scientific">Hahella chejuensis (strain KCTC 2396)</name>
    <dbReference type="NCBI Taxonomy" id="349521"/>
    <lineage>
        <taxon>Bacteria</taxon>
        <taxon>Pseudomonadati</taxon>
        <taxon>Pseudomonadota</taxon>
        <taxon>Gammaproteobacteria</taxon>
        <taxon>Oceanospirillales</taxon>
        <taxon>Hahellaceae</taxon>
        <taxon>Hahella</taxon>
    </lineage>
</organism>
<gene>
    <name evidence="1" type="ordered locus">HCH_01835</name>
</gene>
<dbReference type="AlphaFoldDB" id="Q2SL00"/>
<dbReference type="EMBL" id="CP000155">
    <property type="protein sequence ID" value="ABC28674.1"/>
    <property type="molecule type" value="Genomic_DNA"/>
</dbReference>
<reference evidence="1 2" key="1">
    <citation type="journal article" date="2005" name="Nucleic Acids Res.">
        <title>Genomic blueprint of Hahella chejuensis, a marine microbe producing an algicidal agent.</title>
        <authorList>
            <person name="Jeong H."/>
            <person name="Yim J.H."/>
            <person name="Lee C."/>
            <person name="Choi S.-H."/>
            <person name="Park Y.K."/>
            <person name="Yoon S.H."/>
            <person name="Hur C.-G."/>
            <person name="Kang H.-Y."/>
            <person name="Kim D."/>
            <person name="Lee H.H."/>
            <person name="Park K.H."/>
            <person name="Park S.-H."/>
            <person name="Park H.-S."/>
            <person name="Lee H.K."/>
            <person name="Oh T.K."/>
            <person name="Kim J.F."/>
        </authorList>
    </citation>
    <scope>NUCLEOTIDE SEQUENCE [LARGE SCALE GENOMIC DNA]</scope>
    <source>
        <strain evidence="1 2">KCTC 2396</strain>
    </source>
</reference>
<sequence>MLQQSFYNRTGTGFPLMYEDELAIAFMRLALANNPLH</sequence>
<dbReference type="KEGG" id="hch:HCH_01835"/>
<keyword evidence="2" id="KW-1185">Reference proteome</keyword>
<accession>Q2SL00</accession>
<proteinExistence type="predicted"/>
<dbReference type="Proteomes" id="UP000000238">
    <property type="component" value="Chromosome"/>
</dbReference>
<protein>
    <submittedName>
        <fullName evidence="1">Uncharacterized protein</fullName>
    </submittedName>
</protein>
<name>Q2SL00_HAHCH</name>
<evidence type="ECO:0000313" key="1">
    <source>
        <dbReference type="EMBL" id="ABC28674.1"/>
    </source>
</evidence>
<dbReference type="HOGENOM" id="CLU_3344296_0_0_6"/>